<reference evidence="1 2" key="1">
    <citation type="journal article" date="2019" name="Mol. Ecol. Resour.">
        <title>Improving Illumina assemblies with Hi-C and long reads: an example with the North African dromedary.</title>
        <authorList>
            <person name="Elbers J.P."/>
            <person name="Rogers M.F."/>
            <person name="Perelman P.L."/>
            <person name="Proskuryakova A.A."/>
            <person name="Serdyukova N.A."/>
            <person name="Johnson W.E."/>
            <person name="Horin P."/>
            <person name="Corander J."/>
            <person name="Murphy D."/>
            <person name="Burger P.A."/>
        </authorList>
    </citation>
    <scope>NUCLEOTIDE SEQUENCE [LARGE SCALE GENOMIC DNA]</scope>
    <source>
        <strain evidence="1">Drom800</strain>
        <tissue evidence="1">Blood</tissue>
    </source>
</reference>
<gene>
    <name evidence="1" type="ORF">Cadr_000031381</name>
</gene>
<protein>
    <submittedName>
        <fullName evidence="1">Uncharacterized protein</fullName>
    </submittedName>
</protein>
<keyword evidence="2" id="KW-1185">Reference proteome</keyword>
<accession>A0A5N4BX08</accession>
<dbReference type="EMBL" id="JWIN03012309">
    <property type="protein sequence ID" value="KAB1251161.1"/>
    <property type="molecule type" value="Genomic_DNA"/>
</dbReference>
<sequence>MGPANLGFGRMALLLLLTCKSLRETVQGELDT</sequence>
<name>A0A5N4BX08_CAMDR</name>
<feature type="non-terminal residue" evidence="1">
    <location>
        <position position="32"/>
    </location>
</feature>
<organism evidence="1 2">
    <name type="scientific">Camelus dromedarius</name>
    <name type="common">Dromedary</name>
    <name type="synonym">Arabian camel</name>
    <dbReference type="NCBI Taxonomy" id="9838"/>
    <lineage>
        <taxon>Eukaryota</taxon>
        <taxon>Metazoa</taxon>
        <taxon>Chordata</taxon>
        <taxon>Craniata</taxon>
        <taxon>Vertebrata</taxon>
        <taxon>Euteleostomi</taxon>
        <taxon>Mammalia</taxon>
        <taxon>Eutheria</taxon>
        <taxon>Laurasiatheria</taxon>
        <taxon>Artiodactyla</taxon>
        <taxon>Tylopoda</taxon>
        <taxon>Camelidae</taxon>
        <taxon>Camelus</taxon>
    </lineage>
</organism>
<evidence type="ECO:0000313" key="2">
    <source>
        <dbReference type="Proteomes" id="UP000299084"/>
    </source>
</evidence>
<dbReference type="Proteomes" id="UP000299084">
    <property type="component" value="Unassembled WGS sequence"/>
</dbReference>
<dbReference type="AlphaFoldDB" id="A0A5N4BX08"/>
<comment type="caution">
    <text evidence="1">The sequence shown here is derived from an EMBL/GenBank/DDBJ whole genome shotgun (WGS) entry which is preliminary data.</text>
</comment>
<proteinExistence type="predicted"/>
<evidence type="ECO:0000313" key="1">
    <source>
        <dbReference type="EMBL" id="KAB1251161.1"/>
    </source>
</evidence>